<sequence>MFSSLHLSGLSCRFRVTCMEATSTKAPADAGGREGNELEHRPGHALLADSSLSGETLALPGWTQSRLPVPAPSAQGFCCDCCCWVRRSTSQDGSD</sequence>
<keyword evidence="2" id="KW-1185">Reference proteome</keyword>
<dbReference type="EMBL" id="JAINUG010000208">
    <property type="protein sequence ID" value="KAJ8387663.1"/>
    <property type="molecule type" value="Genomic_DNA"/>
</dbReference>
<reference evidence="1" key="1">
    <citation type="journal article" date="2023" name="Science">
        <title>Genome structures resolve the early diversification of teleost fishes.</title>
        <authorList>
            <person name="Parey E."/>
            <person name="Louis A."/>
            <person name="Montfort J."/>
            <person name="Bouchez O."/>
            <person name="Roques C."/>
            <person name="Iampietro C."/>
            <person name="Lluch J."/>
            <person name="Castinel A."/>
            <person name="Donnadieu C."/>
            <person name="Desvignes T."/>
            <person name="Floi Bucao C."/>
            <person name="Jouanno E."/>
            <person name="Wen M."/>
            <person name="Mejri S."/>
            <person name="Dirks R."/>
            <person name="Jansen H."/>
            <person name="Henkel C."/>
            <person name="Chen W.J."/>
            <person name="Zahm M."/>
            <person name="Cabau C."/>
            <person name="Klopp C."/>
            <person name="Thompson A.W."/>
            <person name="Robinson-Rechavi M."/>
            <person name="Braasch I."/>
            <person name="Lecointre G."/>
            <person name="Bobe J."/>
            <person name="Postlethwait J.H."/>
            <person name="Berthelot C."/>
            <person name="Roest Crollius H."/>
            <person name="Guiguen Y."/>
        </authorList>
    </citation>
    <scope>NUCLEOTIDE SEQUENCE</scope>
    <source>
        <strain evidence="1">NC1722</strain>
    </source>
</reference>
<comment type="caution">
    <text evidence="1">The sequence shown here is derived from an EMBL/GenBank/DDBJ whole genome shotgun (WGS) entry which is preliminary data.</text>
</comment>
<protein>
    <submittedName>
        <fullName evidence="1">Uncharacterized protein</fullName>
    </submittedName>
</protein>
<organism evidence="1 2">
    <name type="scientific">Aldrovandia affinis</name>
    <dbReference type="NCBI Taxonomy" id="143900"/>
    <lineage>
        <taxon>Eukaryota</taxon>
        <taxon>Metazoa</taxon>
        <taxon>Chordata</taxon>
        <taxon>Craniata</taxon>
        <taxon>Vertebrata</taxon>
        <taxon>Euteleostomi</taxon>
        <taxon>Actinopterygii</taxon>
        <taxon>Neopterygii</taxon>
        <taxon>Teleostei</taxon>
        <taxon>Notacanthiformes</taxon>
        <taxon>Halosauridae</taxon>
        <taxon>Aldrovandia</taxon>
    </lineage>
</organism>
<dbReference type="Proteomes" id="UP001221898">
    <property type="component" value="Unassembled WGS sequence"/>
</dbReference>
<evidence type="ECO:0000313" key="2">
    <source>
        <dbReference type="Proteomes" id="UP001221898"/>
    </source>
</evidence>
<proteinExistence type="predicted"/>
<accession>A0AAD7RPA3</accession>
<dbReference type="AlphaFoldDB" id="A0AAD7RPA3"/>
<gene>
    <name evidence="1" type="ORF">AAFF_G00152130</name>
</gene>
<evidence type="ECO:0000313" key="1">
    <source>
        <dbReference type="EMBL" id="KAJ8387663.1"/>
    </source>
</evidence>
<name>A0AAD7RPA3_9TELE</name>